<feature type="transmembrane region" description="Helical" evidence="1">
    <location>
        <begin position="85"/>
        <end position="105"/>
    </location>
</feature>
<organism evidence="2">
    <name type="scientific">uncultured bacterium</name>
    <name type="common">gcode 4</name>
    <dbReference type="NCBI Taxonomy" id="1234023"/>
    <lineage>
        <taxon>Bacteria</taxon>
        <taxon>environmental samples</taxon>
    </lineage>
</organism>
<protein>
    <submittedName>
        <fullName evidence="2">Uncharacterized protein</fullName>
    </submittedName>
</protein>
<feature type="transmembrane region" description="Helical" evidence="1">
    <location>
        <begin position="112"/>
        <end position="129"/>
    </location>
</feature>
<keyword evidence="1" id="KW-0472">Membrane</keyword>
<feature type="transmembrane region" description="Helical" evidence="1">
    <location>
        <begin position="59"/>
        <end position="79"/>
    </location>
</feature>
<evidence type="ECO:0000313" key="2">
    <source>
        <dbReference type="EMBL" id="EKE29017.1"/>
    </source>
</evidence>
<keyword evidence="1" id="KW-0812">Transmembrane</keyword>
<sequence>MINIKCPNCSKEYSLPDQALWKKGKCTCWETFEVKMEDKDIDLLISPDANETNSKLKEFSVWAGITFAIVIVFLIIWFITNKLFWIPVIIFDVAIFLILLFICIGKVKSQKYFFVIWVVLCFIILRLWANSLATAQLWKARDTIRVNLVETIKSQAESYYSEYNNYPDPEIIMISSYVDEWKEIKWCEPWIIYEKISDEKYKVSTCFESRDDLQKNDWWTDDLRFETWNFK</sequence>
<comment type="caution">
    <text evidence="2">The sequence shown here is derived from an EMBL/GenBank/DDBJ whole genome shotgun (WGS) entry which is preliminary data.</text>
</comment>
<proteinExistence type="predicted"/>
<accession>K2G3Y5</accession>
<gene>
    <name evidence="2" type="ORF">ACD_2C00248G0005</name>
</gene>
<evidence type="ECO:0000256" key="1">
    <source>
        <dbReference type="SAM" id="Phobius"/>
    </source>
</evidence>
<name>K2G3Y5_9BACT</name>
<dbReference type="EMBL" id="AMFJ01000248">
    <property type="protein sequence ID" value="EKE29017.1"/>
    <property type="molecule type" value="Genomic_DNA"/>
</dbReference>
<reference evidence="2" key="1">
    <citation type="journal article" date="2012" name="Science">
        <title>Fermentation, hydrogen, and sulfur metabolism in multiple uncultivated bacterial phyla.</title>
        <authorList>
            <person name="Wrighton K.C."/>
            <person name="Thomas B.C."/>
            <person name="Sharon I."/>
            <person name="Miller C.S."/>
            <person name="Castelle C.J."/>
            <person name="VerBerkmoes N.C."/>
            <person name="Wilkins M.J."/>
            <person name="Hettich R.L."/>
            <person name="Lipton M.S."/>
            <person name="Williams K.H."/>
            <person name="Long P.E."/>
            <person name="Banfield J.F."/>
        </authorList>
    </citation>
    <scope>NUCLEOTIDE SEQUENCE [LARGE SCALE GENOMIC DNA]</scope>
</reference>
<dbReference type="AlphaFoldDB" id="K2G3Y5"/>
<keyword evidence="1" id="KW-1133">Transmembrane helix</keyword>